<proteinExistence type="predicted"/>
<reference evidence="4" key="1">
    <citation type="submission" date="2018-05" db="EMBL/GenBank/DDBJ databases">
        <authorList>
            <person name="Li X."/>
        </authorList>
    </citation>
    <scope>NUCLEOTIDE SEQUENCE [LARGE SCALE GENOMIC DNA]</scope>
    <source>
        <strain evidence="4">YIM 73061</strain>
    </source>
</reference>
<protein>
    <submittedName>
        <fullName evidence="3">Outer membrane lipoprotein carrier protein LolA</fullName>
    </submittedName>
</protein>
<feature type="chain" id="PRO_5016381792" evidence="2">
    <location>
        <begin position="28"/>
        <end position="215"/>
    </location>
</feature>
<dbReference type="PANTHER" id="PTHR35869">
    <property type="entry name" value="OUTER-MEMBRANE LIPOPROTEIN CARRIER PROTEIN"/>
    <property type="match status" value="1"/>
</dbReference>
<dbReference type="RefSeq" id="WP_111513746.1">
    <property type="nucleotide sequence ID" value="NZ_QFYR01000001.1"/>
</dbReference>
<organism evidence="3 4">
    <name type="scientific">Phenylobacterium deserti</name>
    <dbReference type="NCBI Taxonomy" id="1914756"/>
    <lineage>
        <taxon>Bacteria</taxon>
        <taxon>Pseudomonadati</taxon>
        <taxon>Pseudomonadota</taxon>
        <taxon>Alphaproteobacteria</taxon>
        <taxon>Caulobacterales</taxon>
        <taxon>Caulobacteraceae</taxon>
        <taxon>Phenylobacterium</taxon>
    </lineage>
</organism>
<evidence type="ECO:0000256" key="1">
    <source>
        <dbReference type="ARBA" id="ARBA00022729"/>
    </source>
</evidence>
<dbReference type="SUPFAM" id="SSF89392">
    <property type="entry name" value="Prokaryotic lipoproteins and lipoprotein localization factors"/>
    <property type="match status" value="1"/>
</dbReference>
<gene>
    <name evidence="3" type="ORF">DJ018_04935</name>
</gene>
<evidence type="ECO:0000256" key="2">
    <source>
        <dbReference type="SAM" id="SignalP"/>
    </source>
</evidence>
<evidence type="ECO:0000313" key="4">
    <source>
        <dbReference type="Proteomes" id="UP000249725"/>
    </source>
</evidence>
<dbReference type="InterPro" id="IPR004564">
    <property type="entry name" value="OM_lipoprot_carrier_LolA-like"/>
</dbReference>
<evidence type="ECO:0000313" key="3">
    <source>
        <dbReference type="EMBL" id="RAK57294.1"/>
    </source>
</evidence>
<dbReference type="Gene3D" id="2.50.20.10">
    <property type="entry name" value="Lipoprotein localisation LolA/LolB/LppX"/>
    <property type="match status" value="1"/>
</dbReference>
<keyword evidence="1 2" id="KW-0732">Signal</keyword>
<dbReference type="PANTHER" id="PTHR35869:SF1">
    <property type="entry name" value="OUTER-MEMBRANE LIPOPROTEIN CARRIER PROTEIN"/>
    <property type="match status" value="1"/>
</dbReference>
<dbReference type="OrthoDB" id="9800501at2"/>
<accession>A0A328AUS7</accession>
<dbReference type="EMBL" id="QFYR01000001">
    <property type="protein sequence ID" value="RAK57294.1"/>
    <property type="molecule type" value="Genomic_DNA"/>
</dbReference>
<feature type="signal peptide" evidence="2">
    <location>
        <begin position="1"/>
        <end position="27"/>
    </location>
</feature>
<dbReference type="InterPro" id="IPR029046">
    <property type="entry name" value="LolA/LolB/LppX"/>
</dbReference>
<comment type="caution">
    <text evidence="3">The sequence shown here is derived from an EMBL/GenBank/DDBJ whole genome shotgun (WGS) entry which is preliminary data.</text>
</comment>
<keyword evidence="3" id="KW-0449">Lipoprotein</keyword>
<keyword evidence="4" id="KW-1185">Reference proteome</keyword>
<dbReference type="InterPro" id="IPR006311">
    <property type="entry name" value="TAT_signal"/>
</dbReference>
<dbReference type="AlphaFoldDB" id="A0A328AUS7"/>
<dbReference type="Proteomes" id="UP000249725">
    <property type="component" value="Unassembled WGS sequence"/>
</dbReference>
<dbReference type="CDD" id="cd16325">
    <property type="entry name" value="LolA"/>
    <property type="match status" value="1"/>
</dbReference>
<sequence length="215" mass="23078">MSLTRRSLALGSLAGALAASVSAPALAQGRLSAADRQLVDRAVAYLEGLTSARGRFTQTDSNGRTTTGTLFMQRPGKARFAYDAPSRLLVVSNGSTVAVQDGRLNSFSSYPLSSTPLSLFLARNIRLDRGVQVVQVRRAADGFTLVARDLRKQTAGQIELTFADNPLRLASWVVVDAQRRATRVNLQGLQPASGLDPALFVLNDPRKKNVGRGKL</sequence>
<dbReference type="Pfam" id="PF03548">
    <property type="entry name" value="LolA"/>
    <property type="match status" value="1"/>
</dbReference>
<name>A0A328AUS7_9CAUL</name>
<dbReference type="PROSITE" id="PS51318">
    <property type="entry name" value="TAT"/>
    <property type="match status" value="1"/>
</dbReference>